<feature type="domain" description="DUF1468" evidence="2">
    <location>
        <begin position="22"/>
        <end position="177"/>
    </location>
</feature>
<gene>
    <name evidence="3" type="ORF">MMF98_11050</name>
</gene>
<dbReference type="Proteomes" id="UP001139447">
    <property type="component" value="Unassembled WGS sequence"/>
</dbReference>
<keyword evidence="1" id="KW-0472">Membrane</keyword>
<protein>
    <submittedName>
        <fullName evidence="3">Tripartite tricarboxylate transporter TctB family protein</fullName>
    </submittedName>
</protein>
<evidence type="ECO:0000259" key="2">
    <source>
        <dbReference type="Pfam" id="PF07331"/>
    </source>
</evidence>
<feature type="transmembrane region" description="Helical" evidence="1">
    <location>
        <begin position="96"/>
        <end position="112"/>
    </location>
</feature>
<name>A0A9X1VXF4_9BURK</name>
<dbReference type="RefSeq" id="WP_243306319.1">
    <property type="nucleotide sequence ID" value="NZ_JALGBI010000001.1"/>
</dbReference>
<proteinExistence type="predicted"/>
<dbReference type="Pfam" id="PF07331">
    <property type="entry name" value="TctB"/>
    <property type="match status" value="1"/>
</dbReference>
<evidence type="ECO:0000313" key="3">
    <source>
        <dbReference type="EMBL" id="MCJ0763742.1"/>
    </source>
</evidence>
<feature type="transmembrane region" description="Helical" evidence="1">
    <location>
        <begin position="149"/>
        <end position="168"/>
    </location>
</feature>
<organism evidence="3 4">
    <name type="scientific">Variovorax terrae</name>
    <dbReference type="NCBI Taxonomy" id="2923278"/>
    <lineage>
        <taxon>Bacteria</taxon>
        <taxon>Pseudomonadati</taxon>
        <taxon>Pseudomonadota</taxon>
        <taxon>Betaproteobacteria</taxon>
        <taxon>Burkholderiales</taxon>
        <taxon>Comamonadaceae</taxon>
        <taxon>Variovorax</taxon>
    </lineage>
</organism>
<accession>A0A9X1VXF4</accession>
<dbReference type="EMBL" id="JALGBI010000001">
    <property type="protein sequence ID" value="MCJ0763742.1"/>
    <property type="molecule type" value="Genomic_DNA"/>
</dbReference>
<evidence type="ECO:0000256" key="1">
    <source>
        <dbReference type="SAM" id="Phobius"/>
    </source>
</evidence>
<comment type="caution">
    <text evidence="3">The sequence shown here is derived from an EMBL/GenBank/DDBJ whole genome shotgun (WGS) entry which is preliminary data.</text>
</comment>
<feature type="transmembrane region" description="Helical" evidence="1">
    <location>
        <begin position="21"/>
        <end position="38"/>
    </location>
</feature>
<feature type="transmembrane region" description="Helical" evidence="1">
    <location>
        <begin position="58"/>
        <end position="75"/>
    </location>
</feature>
<keyword evidence="1" id="KW-0812">Transmembrane</keyword>
<dbReference type="AlphaFoldDB" id="A0A9X1VXF4"/>
<feature type="transmembrane region" description="Helical" evidence="1">
    <location>
        <begin position="118"/>
        <end position="137"/>
    </location>
</feature>
<dbReference type="InterPro" id="IPR009936">
    <property type="entry name" value="DUF1468"/>
</dbReference>
<sequence>MADPVLTDDEHQPPRSDFRDALGWIVLGGATLVGSLRMDRLEAQNINPVTVPGLLPGLLGLVMLLLGGVLALRSWRRGLAQPDAPRTEHQREERRRIWIVIGLCVGYAVVLVGHGLPFWLASSIYVTAAILILQRLHADPQQRRLTPRAWVKALAIGILSAVITQLVFQELFLVHLP</sequence>
<keyword evidence="1" id="KW-1133">Transmembrane helix</keyword>
<evidence type="ECO:0000313" key="4">
    <source>
        <dbReference type="Proteomes" id="UP001139447"/>
    </source>
</evidence>
<keyword evidence="4" id="KW-1185">Reference proteome</keyword>
<reference evidence="3" key="1">
    <citation type="submission" date="2022-03" db="EMBL/GenBank/DDBJ databases">
        <authorList>
            <person name="Woo C.Y."/>
        </authorList>
    </citation>
    <scope>NUCLEOTIDE SEQUENCE</scope>
    <source>
        <strain evidence="3">CYS-02</strain>
    </source>
</reference>